<evidence type="ECO:0000313" key="9">
    <source>
        <dbReference type="Proteomes" id="UP000789706"/>
    </source>
</evidence>
<dbReference type="GO" id="GO:0001006">
    <property type="term" value="F:RNA polymerase III type 3 promoter sequence-specific DNA binding"/>
    <property type="evidence" value="ECO:0007669"/>
    <property type="project" value="TreeGrafter"/>
</dbReference>
<dbReference type="InterPro" id="IPR009057">
    <property type="entry name" value="Homeodomain-like_sf"/>
</dbReference>
<dbReference type="GO" id="GO:0000978">
    <property type="term" value="F:RNA polymerase II cis-regulatory region sequence-specific DNA binding"/>
    <property type="evidence" value="ECO:0007669"/>
    <property type="project" value="TreeGrafter"/>
</dbReference>
<dbReference type="AlphaFoldDB" id="A0A9N9FEQ8"/>
<feature type="domain" description="Myb-like" evidence="6">
    <location>
        <begin position="3"/>
        <end position="53"/>
    </location>
</feature>
<keyword evidence="5" id="KW-0175">Coiled coil</keyword>
<keyword evidence="4" id="KW-0539">Nucleus</keyword>
<keyword evidence="2" id="KW-0238">DNA-binding</keyword>
<evidence type="ECO:0000256" key="4">
    <source>
        <dbReference type="ARBA" id="ARBA00023242"/>
    </source>
</evidence>
<evidence type="ECO:0000256" key="2">
    <source>
        <dbReference type="ARBA" id="ARBA00023125"/>
    </source>
</evidence>
<dbReference type="Pfam" id="PF00249">
    <property type="entry name" value="Myb_DNA-binding"/>
    <property type="match status" value="2"/>
</dbReference>
<dbReference type="InterPro" id="IPR017930">
    <property type="entry name" value="Myb_dom"/>
</dbReference>
<proteinExistence type="predicted"/>
<dbReference type="CDD" id="cd00167">
    <property type="entry name" value="SANT"/>
    <property type="match status" value="2"/>
</dbReference>
<evidence type="ECO:0000259" key="6">
    <source>
        <dbReference type="PROSITE" id="PS50090"/>
    </source>
</evidence>
<feature type="domain" description="Myb-like" evidence="6">
    <location>
        <begin position="59"/>
        <end position="105"/>
    </location>
</feature>
<evidence type="ECO:0000256" key="1">
    <source>
        <dbReference type="ARBA" id="ARBA00023015"/>
    </source>
</evidence>
<evidence type="ECO:0000259" key="7">
    <source>
        <dbReference type="PROSITE" id="PS51294"/>
    </source>
</evidence>
<keyword evidence="9" id="KW-1185">Reference proteome</keyword>
<evidence type="ECO:0000313" key="8">
    <source>
        <dbReference type="EMBL" id="CAG8530752.1"/>
    </source>
</evidence>
<dbReference type="PROSITE" id="PS50090">
    <property type="entry name" value="MYB_LIKE"/>
    <property type="match status" value="2"/>
</dbReference>
<protein>
    <submittedName>
        <fullName evidence="8">2325_t:CDS:1</fullName>
    </submittedName>
</protein>
<feature type="domain" description="HTH myb-type" evidence="7">
    <location>
        <begin position="7"/>
        <end position="57"/>
    </location>
</feature>
<feature type="coiled-coil region" evidence="5">
    <location>
        <begin position="311"/>
        <end position="366"/>
    </location>
</feature>
<dbReference type="PANTHER" id="PTHR46621:SF1">
    <property type="entry name" value="SNRNA-ACTIVATING PROTEIN COMPLEX SUBUNIT 4"/>
    <property type="match status" value="1"/>
</dbReference>
<dbReference type="Gene3D" id="1.10.10.60">
    <property type="entry name" value="Homeodomain-like"/>
    <property type="match status" value="2"/>
</dbReference>
<name>A0A9N9FEQ8_9GLOM</name>
<dbReference type="EMBL" id="CAJVPK010000603">
    <property type="protein sequence ID" value="CAG8530752.1"/>
    <property type="molecule type" value="Genomic_DNA"/>
</dbReference>
<dbReference type="SUPFAM" id="SSF46689">
    <property type="entry name" value="Homeodomain-like"/>
    <property type="match status" value="1"/>
</dbReference>
<dbReference type="InterPro" id="IPR051575">
    <property type="entry name" value="Myb-like_DNA-bd"/>
</dbReference>
<dbReference type="SMART" id="SM00717">
    <property type="entry name" value="SANT"/>
    <property type="match status" value="2"/>
</dbReference>
<evidence type="ECO:0000256" key="5">
    <source>
        <dbReference type="SAM" id="Coils"/>
    </source>
</evidence>
<keyword evidence="1" id="KW-0805">Transcription regulation</keyword>
<dbReference type="OrthoDB" id="2398825at2759"/>
<evidence type="ECO:0000256" key="3">
    <source>
        <dbReference type="ARBA" id="ARBA00023163"/>
    </source>
</evidence>
<comment type="caution">
    <text evidence="8">The sequence shown here is derived from an EMBL/GenBank/DDBJ whole genome shotgun (WGS) entry which is preliminary data.</text>
</comment>
<reference evidence="8" key="1">
    <citation type="submission" date="2021-06" db="EMBL/GenBank/DDBJ databases">
        <authorList>
            <person name="Kallberg Y."/>
            <person name="Tangrot J."/>
            <person name="Rosling A."/>
        </authorList>
    </citation>
    <scope>NUCLEOTIDE SEQUENCE</scope>
    <source>
        <strain evidence="8">AZ414A</strain>
    </source>
</reference>
<dbReference type="GO" id="GO:0042796">
    <property type="term" value="P:snRNA transcription by RNA polymerase III"/>
    <property type="evidence" value="ECO:0007669"/>
    <property type="project" value="TreeGrafter"/>
</dbReference>
<gene>
    <name evidence="8" type="ORF">DEBURN_LOCUS6127</name>
</gene>
<dbReference type="Proteomes" id="UP000789706">
    <property type="component" value="Unassembled WGS sequence"/>
</dbReference>
<dbReference type="PROSITE" id="PS51294">
    <property type="entry name" value="HTH_MYB"/>
    <property type="match status" value="1"/>
</dbReference>
<dbReference type="PANTHER" id="PTHR46621">
    <property type="entry name" value="SNRNA-ACTIVATING PROTEIN COMPLEX SUBUNIT 4"/>
    <property type="match status" value="1"/>
</dbReference>
<dbReference type="InterPro" id="IPR001005">
    <property type="entry name" value="SANT/Myb"/>
</dbReference>
<dbReference type="GO" id="GO:0042795">
    <property type="term" value="P:snRNA transcription by RNA polymerase II"/>
    <property type="evidence" value="ECO:0007669"/>
    <property type="project" value="TreeGrafter"/>
</dbReference>
<keyword evidence="3" id="KW-0804">Transcription</keyword>
<accession>A0A9N9FEQ8</accession>
<sequence>MNEETSKRHQWSFQEDTRLKLLIEQYGTAWTKISTHLPGRDAQSCKNRYQYLKRRPADWSEEDEALLKQSVKEHSKAFTEVWRAVAANVPHKTWQQCEKRWNVINSVPSTQSSNSQSFFNEMRTGGLFRRNTVIAAKRDEDFGDYATVISSEEEPKKLKEYITSLYKAFKDKNKSLRSAYAKLDLLNNEITQEKTRFTDIEDENKSLREQMQAMADQLVAKEEEFNSWQEKLVEQTHREREAIIEEMDVERSIFKEQINQLEDALNLANVEISRLTIELADINDSQQKMRRISTNTTDTTDSRSSMEIMFSEKKKEDRNELTKQILEITQRRMSLQTELTSLEAENEDLKNQYSQITKENQMLRSQNDGLKQHLGKQLFMKSLEDVNLTDD</sequence>
<feature type="coiled-coil region" evidence="5">
    <location>
        <begin position="176"/>
        <end position="278"/>
    </location>
</feature>
<dbReference type="GO" id="GO:0019185">
    <property type="term" value="C:snRNA-activating protein complex"/>
    <property type="evidence" value="ECO:0007669"/>
    <property type="project" value="TreeGrafter"/>
</dbReference>
<organism evidence="8 9">
    <name type="scientific">Diversispora eburnea</name>
    <dbReference type="NCBI Taxonomy" id="1213867"/>
    <lineage>
        <taxon>Eukaryota</taxon>
        <taxon>Fungi</taxon>
        <taxon>Fungi incertae sedis</taxon>
        <taxon>Mucoromycota</taxon>
        <taxon>Glomeromycotina</taxon>
        <taxon>Glomeromycetes</taxon>
        <taxon>Diversisporales</taxon>
        <taxon>Diversisporaceae</taxon>
        <taxon>Diversispora</taxon>
    </lineage>
</organism>